<sequence>MRSIELAVQGGWKVLYTGLTFGAGMPIVYALAMRLLTIGSTEVVGADGKSQTEYTVAGKALAGVLLLVIVGFIALGITLIAASGFGKAVSFEHIIPTIVEKKK</sequence>
<keyword evidence="1" id="KW-0812">Transmembrane</keyword>
<dbReference type="RefSeq" id="WP_324386328.1">
    <property type="nucleotide sequence ID" value="NZ_BAAAPN010000035.1"/>
</dbReference>
<dbReference type="EMBL" id="BAAAPN010000035">
    <property type="protein sequence ID" value="GAA1756386.1"/>
    <property type="molecule type" value="Genomic_DNA"/>
</dbReference>
<feature type="transmembrane region" description="Helical" evidence="1">
    <location>
        <begin position="60"/>
        <end position="82"/>
    </location>
</feature>
<dbReference type="Proteomes" id="UP001501475">
    <property type="component" value="Unassembled WGS sequence"/>
</dbReference>
<accession>A0ABN2KHM4</accession>
<name>A0ABN2KHM4_9MICO</name>
<comment type="caution">
    <text evidence="2">The sequence shown here is derived from an EMBL/GenBank/DDBJ whole genome shotgun (WGS) entry which is preliminary data.</text>
</comment>
<feature type="transmembrane region" description="Helical" evidence="1">
    <location>
        <begin position="12"/>
        <end position="32"/>
    </location>
</feature>
<gene>
    <name evidence="2" type="ORF">GCM10009810_15110</name>
</gene>
<keyword evidence="3" id="KW-1185">Reference proteome</keyword>
<evidence type="ECO:0000313" key="2">
    <source>
        <dbReference type="EMBL" id="GAA1756386.1"/>
    </source>
</evidence>
<evidence type="ECO:0000313" key="3">
    <source>
        <dbReference type="Proteomes" id="UP001501475"/>
    </source>
</evidence>
<evidence type="ECO:0000256" key="1">
    <source>
        <dbReference type="SAM" id="Phobius"/>
    </source>
</evidence>
<keyword evidence="1" id="KW-0472">Membrane</keyword>
<organism evidence="2 3">
    <name type="scientific">Nostocoides vanveenii</name>
    <dbReference type="NCBI Taxonomy" id="330835"/>
    <lineage>
        <taxon>Bacteria</taxon>
        <taxon>Bacillati</taxon>
        <taxon>Actinomycetota</taxon>
        <taxon>Actinomycetes</taxon>
        <taxon>Micrococcales</taxon>
        <taxon>Intrasporangiaceae</taxon>
        <taxon>Nostocoides</taxon>
    </lineage>
</organism>
<proteinExistence type="predicted"/>
<keyword evidence="1" id="KW-1133">Transmembrane helix</keyword>
<reference evidence="2 3" key="1">
    <citation type="journal article" date="2019" name="Int. J. Syst. Evol. Microbiol.">
        <title>The Global Catalogue of Microorganisms (GCM) 10K type strain sequencing project: providing services to taxonomists for standard genome sequencing and annotation.</title>
        <authorList>
            <consortium name="The Broad Institute Genomics Platform"/>
            <consortium name="The Broad Institute Genome Sequencing Center for Infectious Disease"/>
            <person name="Wu L."/>
            <person name="Ma J."/>
        </authorList>
    </citation>
    <scope>NUCLEOTIDE SEQUENCE [LARGE SCALE GENOMIC DNA]</scope>
    <source>
        <strain evidence="2 3">JCM 15591</strain>
    </source>
</reference>
<protein>
    <submittedName>
        <fullName evidence="2">Uncharacterized protein</fullName>
    </submittedName>
</protein>